<sequence>MNTPALTTARAQLRARWAALAARERRLVLVAALVLGAGLLWVVGLAPAWRTLATAPAQLAAAEAQAQQMQALAREATSLRAVAPVPMAQAQAALTTATGRLGEAAKLSLQGERAVVALKGISGEQLGAWLAEARAGARARVVEASLNQTTPGLYDGSLTLAVGGSR</sequence>
<evidence type="ECO:0000256" key="1">
    <source>
        <dbReference type="SAM" id="Phobius"/>
    </source>
</evidence>
<feature type="transmembrane region" description="Helical" evidence="1">
    <location>
        <begin position="27"/>
        <end position="49"/>
    </location>
</feature>
<keyword evidence="1" id="KW-1133">Transmembrane helix</keyword>
<dbReference type="EMBL" id="BJCL01000019">
    <property type="protein sequence ID" value="GCL65740.1"/>
    <property type="molecule type" value="Genomic_DNA"/>
</dbReference>
<keyword evidence="1" id="KW-0472">Membrane</keyword>
<dbReference type="InterPro" id="IPR007690">
    <property type="entry name" value="T2SS_GspM"/>
</dbReference>
<dbReference type="GO" id="GO:0015628">
    <property type="term" value="P:protein secretion by the type II secretion system"/>
    <property type="evidence" value="ECO:0007669"/>
    <property type="project" value="InterPro"/>
</dbReference>
<keyword evidence="3" id="KW-1185">Reference proteome</keyword>
<dbReference type="AlphaFoldDB" id="A0A480AXQ9"/>
<organism evidence="2 3">
    <name type="scientific">Pseudaquabacterium pictum</name>
    <dbReference type="NCBI Taxonomy" id="2315236"/>
    <lineage>
        <taxon>Bacteria</taxon>
        <taxon>Pseudomonadati</taxon>
        <taxon>Pseudomonadota</taxon>
        <taxon>Betaproteobacteria</taxon>
        <taxon>Burkholderiales</taxon>
        <taxon>Sphaerotilaceae</taxon>
        <taxon>Pseudaquabacterium</taxon>
    </lineage>
</organism>
<dbReference type="GO" id="GO:0015627">
    <property type="term" value="C:type II protein secretion system complex"/>
    <property type="evidence" value="ECO:0007669"/>
    <property type="project" value="InterPro"/>
</dbReference>
<dbReference type="RefSeq" id="WP_137735443.1">
    <property type="nucleotide sequence ID" value="NZ_BJCL01000019.1"/>
</dbReference>
<reference evidence="3" key="1">
    <citation type="submission" date="2019-03" db="EMBL/GenBank/DDBJ databases">
        <title>Aquabacterium pictum sp.nov., the first bacteriochlorophyll a-containing freshwater bacterium in the genus Aquabacterium of the class Betaproteobacteria.</title>
        <authorList>
            <person name="Hirose S."/>
            <person name="Tank M."/>
            <person name="Hara E."/>
            <person name="Tamaki H."/>
            <person name="Takaichi S."/>
            <person name="Haruta S."/>
            <person name="Hanada S."/>
        </authorList>
    </citation>
    <scope>NUCLEOTIDE SEQUENCE [LARGE SCALE GENOMIC DNA]</scope>
    <source>
        <strain evidence="3">W35</strain>
    </source>
</reference>
<gene>
    <name evidence="2" type="ORF">AQPW35_48210</name>
</gene>
<evidence type="ECO:0000313" key="2">
    <source>
        <dbReference type="EMBL" id="GCL65740.1"/>
    </source>
</evidence>
<dbReference type="Pfam" id="PF04612">
    <property type="entry name" value="T2SSM"/>
    <property type="match status" value="1"/>
</dbReference>
<dbReference type="Proteomes" id="UP000301751">
    <property type="component" value="Unassembled WGS sequence"/>
</dbReference>
<proteinExistence type="predicted"/>
<name>A0A480AXQ9_9BURK</name>
<protein>
    <recommendedName>
        <fullName evidence="4">General secretion pathway protein GspM</fullName>
    </recommendedName>
</protein>
<comment type="caution">
    <text evidence="2">The sequence shown here is derived from an EMBL/GenBank/DDBJ whole genome shotgun (WGS) entry which is preliminary data.</text>
</comment>
<accession>A0A480AXQ9</accession>
<keyword evidence="1" id="KW-0812">Transmembrane</keyword>
<evidence type="ECO:0000313" key="3">
    <source>
        <dbReference type="Proteomes" id="UP000301751"/>
    </source>
</evidence>
<evidence type="ECO:0008006" key="4">
    <source>
        <dbReference type="Google" id="ProtNLM"/>
    </source>
</evidence>